<dbReference type="Pfam" id="PF02662">
    <property type="entry name" value="FlpD"/>
    <property type="match status" value="1"/>
</dbReference>
<evidence type="ECO:0000256" key="4">
    <source>
        <dbReference type="ARBA" id="ARBA00023014"/>
    </source>
</evidence>
<keyword evidence="5" id="KW-1133">Transmembrane helix</keyword>
<feature type="transmembrane region" description="Helical" evidence="5">
    <location>
        <begin position="268"/>
        <end position="287"/>
    </location>
</feature>
<evidence type="ECO:0000256" key="5">
    <source>
        <dbReference type="SAM" id="Phobius"/>
    </source>
</evidence>
<dbReference type="GO" id="GO:0046872">
    <property type="term" value="F:metal ion binding"/>
    <property type="evidence" value="ECO:0007669"/>
    <property type="project" value="UniProtKB-KW"/>
</dbReference>
<dbReference type="SUPFAM" id="SSF54862">
    <property type="entry name" value="4Fe-4S ferredoxins"/>
    <property type="match status" value="1"/>
</dbReference>
<sequence>AVIFPAKSDPPADLGKIPFSMTIDWFYLMGFPFFKIFSLPVNWALFIGFFGLLTVFPWLIKGRRNPPARVIEEKCEGCKQCFIDCPYEAIYMKRTSQKEEKAAVIESKCAGCGICVASCNYYANEIDTVPYRKILDEIAREKPEILLFRCPFSAEVSSGEGLKVVTVPCAGAVNTLWMKDFLQHVRGVMLISCDGPDCYFREGVQWTEERYRRERRPKLLKSIEGERIRIVEAPNTVNIDGEISSFRDFLRTSESVGGEVRIISQNRVNHVLASFILLLPFLSFYPLTNHRMEFYPTDKSIAVLTFKYRSSPVRKAEKVYSKLEHMQAIQNIAVERSPIEVTFLVDGKPVLKKKYNPRGLRRDSSIYVYEEFFLEPGRHRFELRVVETAHPEIVRTFTLEKETKPSTSLAITYSEGKGFFTLESMR</sequence>
<dbReference type="Proteomes" id="UP000885792">
    <property type="component" value="Unassembled WGS sequence"/>
</dbReference>
<protein>
    <submittedName>
        <fullName evidence="7">Hydrogenase iron-sulfur subunit</fullName>
    </submittedName>
</protein>
<dbReference type="EMBL" id="DRNB01000160">
    <property type="protein sequence ID" value="HHJ64138.1"/>
    <property type="molecule type" value="Genomic_DNA"/>
</dbReference>
<evidence type="ECO:0000256" key="1">
    <source>
        <dbReference type="ARBA" id="ARBA00022723"/>
    </source>
</evidence>
<keyword evidence="5" id="KW-0812">Transmembrane</keyword>
<gene>
    <name evidence="7" type="ORF">ENJ61_04445</name>
</gene>
<dbReference type="InterPro" id="IPR003813">
    <property type="entry name" value="MvhD/FlpD"/>
</dbReference>
<feature type="domain" description="4Fe-4S ferredoxin-type" evidence="6">
    <location>
        <begin position="66"/>
        <end position="95"/>
    </location>
</feature>
<proteinExistence type="predicted"/>
<name>A0A7C5Q866_AQUAO</name>
<feature type="transmembrane region" description="Helical" evidence="5">
    <location>
        <begin position="41"/>
        <end position="60"/>
    </location>
</feature>
<feature type="domain" description="4Fe-4S ferredoxin-type" evidence="6">
    <location>
        <begin position="100"/>
        <end position="129"/>
    </location>
</feature>
<dbReference type="PROSITE" id="PS00198">
    <property type="entry name" value="4FE4S_FER_1"/>
    <property type="match status" value="1"/>
</dbReference>
<dbReference type="Gene3D" id="3.30.70.20">
    <property type="match status" value="1"/>
</dbReference>
<dbReference type="GO" id="GO:0051536">
    <property type="term" value="F:iron-sulfur cluster binding"/>
    <property type="evidence" value="ECO:0007669"/>
    <property type="project" value="UniProtKB-KW"/>
</dbReference>
<organism evidence="7">
    <name type="scientific">Aquifex aeolicus</name>
    <dbReference type="NCBI Taxonomy" id="63363"/>
    <lineage>
        <taxon>Bacteria</taxon>
        <taxon>Pseudomonadati</taxon>
        <taxon>Aquificota</taxon>
        <taxon>Aquificia</taxon>
        <taxon>Aquificales</taxon>
        <taxon>Aquificaceae</taxon>
        <taxon>Aquifex</taxon>
    </lineage>
</organism>
<comment type="caution">
    <text evidence="7">The sequence shown here is derived from an EMBL/GenBank/DDBJ whole genome shotgun (WGS) entry which is preliminary data.</text>
</comment>
<evidence type="ECO:0000256" key="2">
    <source>
        <dbReference type="ARBA" id="ARBA00023002"/>
    </source>
</evidence>
<dbReference type="InterPro" id="IPR017900">
    <property type="entry name" value="4Fe4S_Fe_S_CS"/>
</dbReference>
<reference evidence="7" key="1">
    <citation type="journal article" date="2020" name="mSystems">
        <title>Genome- and Community-Level Interaction Insights into Carbon Utilization and Element Cycling Functions of Hydrothermarchaeota in Hydrothermal Sediment.</title>
        <authorList>
            <person name="Zhou Z."/>
            <person name="Liu Y."/>
            <person name="Xu W."/>
            <person name="Pan J."/>
            <person name="Luo Z.H."/>
            <person name="Li M."/>
        </authorList>
    </citation>
    <scope>NUCLEOTIDE SEQUENCE [LARGE SCALE GENOMIC DNA]</scope>
    <source>
        <strain evidence="7">HyVt-501</strain>
    </source>
</reference>
<accession>A0A7C5Q866</accession>
<keyword evidence="2" id="KW-0560">Oxidoreductase</keyword>
<evidence type="ECO:0000256" key="3">
    <source>
        <dbReference type="ARBA" id="ARBA00023004"/>
    </source>
</evidence>
<dbReference type="Pfam" id="PF12838">
    <property type="entry name" value="Fer4_7"/>
    <property type="match status" value="1"/>
</dbReference>
<dbReference type="AlphaFoldDB" id="A0A7C5Q866"/>
<keyword evidence="1" id="KW-0479">Metal-binding</keyword>
<feature type="non-terminal residue" evidence="7">
    <location>
        <position position="1"/>
    </location>
</feature>
<dbReference type="PROSITE" id="PS51379">
    <property type="entry name" value="4FE4S_FER_2"/>
    <property type="match status" value="2"/>
</dbReference>
<evidence type="ECO:0000313" key="7">
    <source>
        <dbReference type="EMBL" id="HHJ64138.1"/>
    </source>
</evidence>
<dbReference type="GO" id="GO:0016491">
    <property type="term" value="F:oxidoreductase activity"/>
    <property type="evidence" value="ECO:0007669"/>
    <property type="project" value="UniProtKB-KW"/>
</dbReference>
<evidence type="ECO:0000259" key="6">
    <source>
        <dbReference type="PROSITE" id="PS51379"/>
    </source>
</evidence>
<keyword evidence="4" id="KW-0411">Iron-sulfur</keyword>
<keyword evidence="3" id="KW-0408">Iron</keyword>
<keyword evidence="5" id="KW-0472">Membrane</keyword>
<dbReference type="InterPro" id="IPR017896">
    <property type="entry name" value="4Fe4S_Fe-S-bd"/>
</dbReference>